<dbReference type="GO" id="GO:0016301">
    <property type="term" value="F:kinase activity"/>
    <property type="evidence" value="ECO:0007669"/>
    <property type="project" value="UniProtKB-KW"/>
</dbReference>
<evidence type="ECO:0000256" key="3">
    <source>
        <dbReference type="ARBA" id="ARBA00022597"/>
    </source>
</evidence>
<dbReference type="PANTHER" id="PTHR30505:SF0">
    <property type="entry name" value="FRUCTOSE-LIKE PTS SYSTEM EIIBC COMPONENT-RELATED"/>
    <property type="match status" value="1"/>
</dbReference>
<dbReference type="GO" id="GO:0009401">
    <property type="term" value="P:phosphoenolpyruvate-dependent sugar phosphotransferase system"/>
    <property type="evidence" value="ECO:0007669"/>
    <property type="project" value="UniProtKB-KW"/>
</dbReference>
<name>A0A9D2CAA1_9MICO</name>
<proteinExistence type="predicted"/>
<dbReference type="AlphaFoldDB" id="A0A9D2CAA1"/>
<keyword evidence="1" id="KW-0813">Transport</keyword>
<reference evidence="8" key="2">
    <citation type="submission" date="2021-04" db="EMBL/GenBank/DDBJ databases">
        <authorList>
            <person name="Gilroy R."/>
        </authorList>
    </citation>
    <scope>NUCLEOTIDE SEQUENCE</scope>
    <source>
        <strain evidence="8">ChiGjej1B1-98</strain>
    </source>
</reference>
<dbReference type="Proteomes" id="UP000824005">
    <property type="component" value="Unassembled WGS sequence"/>
</dbReference>
<evidence type="ECO:0000256" key="4">
    <source>
        <dbReference type="ARBA" id="ARBA00022679"/>
    </source>
</evidence>
<organism evidence="8 9">
    <name type="scientific">Candidatus Agrococcus pullicola</name>
    <dbReference type="NCBI Taxonomy" id="2838429"/>
    <lineage>
        <taxon>Bacteria</taxon>
        <taxon>Bacillati</taxon>
        <taxon>Actinomycetota</taxon>
        <taxon>Actinomycetes</taxon>
        <taxon>Micrococcales</taxon>
        <taxon>Microbacteriaceae</taxon>
        <taxon>Agrococcus</taxon>
    </lineage>
</organism>
<dbReference type="GO" id="GO:0022877">
    <property type="term" value="F:protein-N(PI)-phosphohistidine-fructose phosphotransferase system transporter activity"/>
    <property type="evidence" value="ECO:0007669"/>
    <property type="project" value="InterPro"/>
</dbReference>
<evidence type="ECO:0000259" key="7">
    <source>
        <dbReference type="PROSITE" id="PS51099"/>
    </source>
</evidence>
<dbReference type="SUPFAM" id="SSF52794">
    <property type="entry name" value="PTS system IIB component-like"/>
    <property type="match status" value="1"/>
</dbReference>
<dbReference type="NCBIfam" id="TIGR00829">
    <property type="entry name" value="FRU"/>
    <property type="match status" value="1"/>
</dbReference>
<reference evidence="8" key="1">
    <citation type="journal article" date="2021" name="PeerJ">
        <title>Extensive microbial diversity within the chicken gut microbiome revealed by metagenomics and culture.</title>
        <authorList>
            <person name="Gilroy R."/>
            <person name="Ravi A."/>
            <person name="Getino M."/>
            <person name="Pursley I."/>
            <person name="Horton D.L."/>
            <person name="Alikhan N.F."/>
            <person name="Baker D."/>
            <person name="Gharbi K."/>
            <person name="Hall N."/>
            <person name="Watson M."/>
            <person name="Adriaenssens E.M."/>
            <person name="Foster-Nyarko E."/>
            <person name="Jarju S."/>
            <person name="Secka A."/>
            <person name="Antonio M."/>
            <person name="Oren A."/>
            <person name="Chaudhuri R.R."/>
            <person name="La Ragione R."/>
            <person name="Hildebrand F."/>
            <person name="Pallen M.J."/>
        </authorList>
    </citation>
    <scope>NUCLEOTIDE SEQUENCE</scope>
    <source>
        <strain evidence="8">ChiGjej1B1-98</strain>
    </source>
</reference>
<dbReference type="InterPro" id="IPR013011">
    <property type="entry name" value="PTS_EIIB_2"/>
</dbReference>
<accession>A0A9D2CAA1</accession>
<protein>
    <submittedName>
        <fullName evidence="8">Fructose PTS transporter subunit IIB</fullName>
        <ecNumber evidence="8">2.7.1.202</ecNumber>
    </submittedName>
</protein>
<dbReference type="InterPro" id="IPR003353">
    <property type="entry name" value="PTS_IIB_fruc"/>
</dbReference>
<dbReference type="GO" id="GO:0090563">
    <property type="term" value="F:protein-phosphocysteine-sugar phosphotransferase activity"/>
    <property type="evidence" value="ECO:0007669"/>
    <property type="project" value="TreeGrafter"/>
</dbReference>
<dbReference type="EMBL" id="DXDC01000317">
    <property type="protein sequence ID" value="HIY66679.1"/>
    <property type="molecule type" value="Genomic_DNA"/>
</dbReference>
<feature type="domain" description="PTS EIIB type-2" evidence="7">
    <location>
        <begin position="1"/>
        <end position="99"/>
    </location>
</feature>
<keyword evidence="5" id="KW-0598">Phosphotransferase system</keyword>
<comment type="caution">
    <text evidence="8">The sequence shown here is derived from an EMBL/GenBank/DDBJ whole genome shotgun (WGS) entry which is preliminary data.</text>
</comment>
<evidence type="ECO:0000256" key="5">
    <source>
        <dbReference type="ARBA" id="ARBA00022683"/>
    </source>
</evidence>
<evidence type="ECO:0000256" key="6">
    <source>
        <dbReference type="ARBA" id="ARBA00022777"/>
    </source>
</evidence>
<dbReference type="PROSITE" id="PS51099">
    <property type="entry name" value="PTS_EIIB_TYPE_2"/>
    <property type="match status" value="1"/>
</dbReference>
<dbReference type="Pfam" id="PF02302">
    <property type="entry name" value="PTS_IIB"/>
    <property type="match status" value="1"/>
</dbReference>
<dbReference type="InterPro" id="IPR003501">
    <property type="entry name" value="PTS_EIIB_2/3"/>
</dbReference>
<keyword evidence="4 8" id="KW-0808">Transferase</keyword>
<evidence type="ECO:0000256" key="2">
    <source>
        <dbReference type="ARBA" id="ARBA00022553"/>
    </source>
</evidence>
<evidence type="ECO:0000313" key="9">
    <source>
        <dbReference type="Proteomes" id="UP000824005"/>
    </source>
</evidence>
<dbReference type="CDD" id="cd05569">
    <property type="entry name" value="PTS_IIB_fructose"/>
    <property type="match status" value="1"/>
</dbReference>
<dbReference type="PANTHER" id="PTHR30505">
    <property type="entry name" value="FRUCTOSE-LIKE PERMEASE"/>
    <property type="match status" value="1"/>
</dbReference>
<keyword evidence="2" id="KW-0597">Phosphoprotein</keyword>
<evidence type="ECO:0000256" key="1">
    <source>
        <dbReference type="ARBA" id="ARBA00022448"/>
    </source>
</evidence>
<keyword evidence="3" id="KW-0762">Sugar transport</keyword>
<dbReference type="FunFam" id="3.40.50.2300:FF:000014">
    <property type="entry name" value="PTS system fructose-like transporter subunit IIB"/>
    <property type="match status" value="1"/>
</dbReference>
<dbReference type="InterPro" id="IPR036095">
    <property type="entry name" value="PTS_EIIB-like_sf"/>
</dbReference>
<keyword evidence="6" id="KW-0418">Kinase</keyword>
<dbReference type="EC" id="2.7.1.202" evidence="8"/>
<evidence type="ECO:0000313" key="8">
    <source>
        <dbReference type="EMBL" id="HIY66679.1"/>
    </source>
</evidence>
<gene>
    <name evidence="8" type="ORF">H9830_10435</name>
</gene>
<sequence length="99" mass="10283">MANIIGVSSCPAGIAHTYMAAESIEKAGKRLGHTVKMETQGAAGAENALSARDIENADVVVIAADVTVDEARFEGMRIVRVSVGEAIRGAESVIEKAVE</sequence>
<dbReference type="Gene3D" id="3.40.50.2300">
    <property type="match status" value="1"/>
</dbReference>
<dbReference type="GO" id="GO:0005886">
    <property type="term" value="C:plasma membrane"/>
    <property type="evidence" value="ECO:0007669"/>
    <property type="project" value="TreeGrafter"/>
</dbReference>
<dbReference type="InterPro" id="IPR050864">
    <property type="entry name" value="Bacterial_PTS_Sugar_Transport"/>
</dbReference>